<feature type="compositionally biased region" description="Basic and acidic residues" evidence="1">
    <location>
        <begin position="7"/>
        <end position="21"/>
    </location>
</feature>
<comment type="caution">
    <text evidence="2">The sequence shown here is derived from an EMBL/GenBank/DDBJ whole genome shotgun (WGS) entry which is preliminary data.</text>
</comment>
<organism evidence="2 3">
    <name type="scientific">Phytophthora megakarya</name>
    <dbReference type="NCBI Taxonomy" id="4795"/>
    <lineage>
        <taxon>Eukaryota</taxon>
        <taxon>Sar</taxon>
        <taxon>Stramenopiles</taxon>
        <taxon>Oomycota</taxon>
        <taxon>Peronosporomycetes</taxon>
        <taxon>Peronosporales</taxon>
        <taxon>Peronosporaceae</taxon>
        <taxon>Phytophthora</taxon>
    </lineage>
</organism>
<sequence length="120" mass="13516">MKATSDSVKEIEMDREPKEMCRPCSTTRGGFMESHGAGMQLLIDAQLALEMGLPIYGIVALTNTATDKNGRSVPTPGQGILTTAREASSENLKPSPLLDVEFRRRLRWRELKNVIRERWR</sequence>
<evidence type="ECO:0000313" key="3">
    <source>
        <dbReference type="Proteomes" id="UP000198211"/>
    </source>
</evidence>
<reference evidence="3" key="1">
    <citation type="submission" date="2017-03" db="EMBL/GenBank/DDBJ databases">
        <title>Phytopthora megakarya and P. palmivora, two closely related causual agents of cacao black pod achieved similar genome size and gene model numbers by different mechanisms.</title>
        <authorList>
            <person name="Ali S."/>
            <person name="Shao J."/>
            <person name="Larry D.J."/>
            <person name="Kronmiller B."/>
            <person name="Shen D."/>
            <person name="Strem M.D."/>
            <person name="Melnick R.L."/>
            <person name="Guiltinan M.J."/>
            <person name="Tyler B.M."/>
            <person name="Meinhardt L.W."/>
            <person name="Bailey B.A."/>
        </authorList>
    </citation>
    <scope>NUCLEOTIDE SEQUENCE [LARGE SCALE GENOMIC DNA]</scope>
    <source>
        <strain evidence="3">zdho120</strain>
    </source>
</reference>
<dbReference type="OrthoDB" id="5097519at2759"/>
<dbReference type="EMBL" id="NBNE01002004">
    <property type="protein sequence ID" value="OWZ11871.1"/>
    <property type="molecule type" value="Genomic_DNA"/>
</dbReference>
<dbReference type="Gene3D" id="3.40.47.10">
    <property type="match status" value="1"/>
</dbReference>
<evidence type="ECO:0000313" key="2">
    <source>
        <dbReference type="EMBL" id="OWZ11871.1"/>
    </source>
</evidence>
<evidence type="ECO:0000256" key="1">
    <source>
        <dbReference type="SAM" id="MobiDB-lite"/>
    </source>
</evidence>
<dbReference type="SUPFAM" id="SSF53901">
    <property type="entry name" value="Thiolase-like"/>
    <property type="match status" value="1"/>
</dbReference>
<dbReference type="InterPro" id="IPR016039">
    <property type="entry name" value="Thiolase-like"/>
</dbReference>
<proteinExistence type="predicted"/>
<protein>
    <submittedName>
        <fullName evidence="2">Fatty acid synthase subunit alpha</fullName>
    </submittedName>
</protein>
<accession>A0A225W2A1</accession>
<dbReference type="GO" id="GO:0016746">
    <property type="term" value="F:acyltransferase activity"/>
    <property type="evidence" value="ECO:0007669"/>
    <property type="project" value="InterPro"/>
</dbReference>
<name>A0A225W2A1_9STRA</name>
<gene>
    <name evidence="2" type="ORF">PHMEG_00015045</name>
</gene>
<keyword evidence="3" id="KW-1185">Reference proteome</keyword>
<feature type="region of interest" description="Disordered" evidence="1">
    <location>
        <begin position="1"/>
        <end position="27"/>
    </location>
</feature>
<dbReference type="Proteomes" id="UP000198211">
    <property type="component" value="Unassembled WGS sequence"/>
</dbReference>
<dbReference type="AlphaFoldDB" id="A0A225W2A1"/>
<dbReference type="STRING" id="4795.A0A225W2A1"/>